<dbReference type="AlphaFoldDB" id="A0AAW1F007"/>
<dbReference type="EMBL" id="JBCEZU010000112">
    <property type="protein sequence ID" value="KAK9527972.1"/>
    <property type="molecule type" value="Genomic_DNA"/>
</dbReference>
<reference evidence="1 2" key="1">
    <citation type="journal article" date="2024" name="Genome Biol. Evol.">
        <title>Chromosome-level genome assembly of the viviparous eelpout Zoarces viviparus.</title>
        <authorList>
            <person name="Fuhrmann N."/>
            <person name="Brasseur M.V."/>
            <person name="Bakowski C.E."/>
            <person name="Podsiadlowski L."/>
            <person name="Prost S."/>
            <person name="Krehenwinkel H."/>
            <person name="Mayer C."/>
        </authorList>
    </citation>
    <scope>NUCLEOTIDE SEQUENCE [LARGE SCALE GENOMIC DNA]</scope>
    <source>
        <strain evidence="1">NO-MEL_2022_Ind0_liver</strain>
    </source>
</reference>
<proteinExistence type="predicted"/>
<name>A0AAW1F007_ZOAVI</name>
<organism evidence="1 2">
    <name type="scientific">Zoarces viviparus</name>
    <name type="common">Viviparous eelpout</name>
    <name type="synonym">Blennius viviparus</name>
    <dbReference type="NCBI Taxonomy" id="48416"/>
    <lineage>
        <taxon>Eukaryota</taxon>
        <taxon>Metazoa</taxon>
        <taxon>Chordata</taxon>
        <taxon>Craniata</taxon>
        <taxon>Vertebrata</taxon>
        <taxon>Euteleostomi</taxon>
        <taxon>Actinopterygii</taxon>
        <taxon>Neopterygii</taxon>
        <taxon>Teleostei</taxon>
        <taxon>Neoteleostei</taxon>
        <taxon>Acanthomorphata</taxon>
        <taxon>Eupercaria</taxon>
        <taxon>Perciformes</taxon>
        <taxon>Cottioidei</taxon>
        <taxon>Zoarcales</taxon>
        <taxon>Zoarcidae</taxon>
        <taxon>Zoarcinae</taxon>
        <taxon>Zoarces</taxon>
    </lineage>
</organism>
<keyword evidence="2" id="KW-1185">Reference proteome</keyword>
<evidence type="ECO:0000313" key="2">
    <source>
        <dbReference type="Proteomes" id="UP001488805"/>
    </source>
</evidence>
<evidence type="ECO:0000313" key="1">
    <source>
        <dbReference type="EMBL" id="KAK9527972.1"/>
    </source>
</evidence>
<sequence>MDQVNVTSEWTFCYLAAQIKSSIFPHYKLNLTSNSPLSCFVLPCMFPPIISGGVGVGATQKERVKGKDETYWREINAAMALTNLAQGKDGASGTTSCIIQKSSHIAEIKTVKVPLMHKY</sequence>
<dbReference type="Proteomes" id="UP001488805">
    <property type="component" value="Unassembled WGS sequence"/>
</dbReference>
<protein>
    <submittedName>
        <fullName evidence="1">Uncharacterized protein</fullName>
    </submittedName>
</protein>
<accession>A0AAW1F007</accession>
<gene>
    <name evidence="1" type="ORF">VZT92_014478</name>
</gene>
<comment type="caution">
    <text evidence="1">The sequence shown here is derived from an EMBL/GenBank/DDBJ whole genome shotgun (WGS) entry which is preliminary data.</text>
</comment>